<protein>
    <recommendedName>
        <fullName evidence="2">EF-hand domain-containing protein</fullName>
    </recommendedName>
</protein>
<dbReference type="Gene3D" id="1.10.238.10">
    <property type="entry name" value="EF-hand"/>
    <property type="match status" value="1"/>
</dbReference>
<dbReference type="PROSITE" id="PS50222">
    <property type="entry name" value="EF_HAND_2"/>
    <property type="match status" value="1"/>
</dbReference>
<reference evidence="4" key="3">
    <citation type="submission" date="2015-06" db="UniProtKB">
        <authorList>
            <consortium name="EnsemblMetazoa"/>
        </authorList>
    </citation>
    <scope>IDENTIFICATION</scope>
</reference>
<dbReference type="AlphaFoldDB" id="R7UJW7"/>
<dbReference type="PANTHER" id="PTHR23048">
    <property type="entry name" value="MYOSIN LIGHT CHAIN 1, 3"/>
    <property type="match status" value="1"/>
</dbReference>
<dbReference type="STRING" id="283909.R7UJW7"/>
<dbReference type="GO" id="GO:0016460">
    <property type="term" value="C:myosin II complex"/>
    <property type="evidence" value="ECO:0007669"/>
    <property type="project" value="TreeGrafter"/>
</dbReference>
<sequence>MHYMTILLPGYRGTSERYVVQFSSHIALRGEVIYTLFDDMTCMHNVPLKKLNPVPITEAVSPCMRIISCGRTISTAYHFRLKINDTVNHLSKEVVEGSGSIDFEEFLGIFAKHWKDPVDEEKELMEAFQVFDREHGGFVVASEIKYITQQLGHDLIRGSGNYE</sequence>
<proteinExistence type="predicted"/>
<dbReference type="GO" id="GO:0005509">
    <property type="term" value="F:calcium ion binding"/>
    <property type="evidence" value="ECO:0007669"/>
    <property type="project" value="InterPro"/>
</dbReference>
<reference evidence="3 5" key="2">
    <citation type="journal article" date="2013" name="Nature">
        <title>Insights into bilaterian evolution from three spiralian genomes.</title>
        <authorList>
            <person name="Simakov O."/>
            <person name="Marletaz F."/>
            <person name="Cho S.J."/>
            <person name="Edsinger-Gonzales E."/>
            <person name="Havlak P."/>
            <person name="Hellsten U."/>
            <person name="Kuo D.H."/>
            <person name="Larsson T."/>
            <person name="Lv J."/>
            <person name="Arendt D."/>
            <person name="Savage R."/>
            <person name="Osoegawa K."/>
            <person name="de Jong P."/>
            <person name="Grimwood J."/>
            <person name="Chapman J.A."/>
            <person name="Shapiro H."/>
            <person name="Aerts A."/>
            <person name="Otillar R.P."/>
            <person name="Terry A.Y."/>
            <person name="Boore J.L."/>
            <person name="Grigoriev I.V."/>
            <person name="Lindberg D.R."/>
            <person name="Seaver E.C."/>
            <person name="Weisblat D.A."/>
            <person name="Putnam N.H."/>
            <person name="Rokhsar D.S."/>
        </authorList>
    </citation>
    <scope>NUCLEOTIDE SEQUENCE</scope>
    <source>
        <strain evidence="3 5">I ESC-2004</strain>
    </source>
</reference>
<name>R7UJW7_CAPTE</name>
<keyword evidence="1" id="KW-0677">Repeat</keyword>
<organism evidence="3">
    <name type="scientific">Capitella teleta</name>
    <name type="common">Polychaete worm</name>
    <dbReference type="NCBI Taxonomy" id="283909"/>
    <lineage>
        <taxon>Eukaryota</taxon>
        <taxon>Metazoa</taxon>
        <taxon>Spiralia</taxon>
        <taxon>Lophotrochozoa</taxon>
        <taxon>Annelida</taxon>
        <taxon>Polychaeta</taxon>
        <taxon>Sedentaria</taxon>
        <taxon>Scolecida</taxon>
        <taxon>Capitellidae</taxon>
        <taxon>Capitella</taxon>
    </lineage>
</organism>
<evidence type="ECO:0000313" key="3">
    <source>
        <dbReference type="EMBL" id="ELU04083.1"/>
    </source>
</evidence>
<dbReference type="EnsemblMetazoa" id="CapteT187537">
    <property type="protein sequence ID" value="CapteP187537"/>
    <property type="gene ID" value="CapteG187537"/>
</dbReference>
<reference evidence="5" key="1">
    <citation type="submission" date="2012-12" db="EMBL/GenBank/DDBJ databases">
        <authorList>
            <person name="Hellsten U."/>
            <person name="Grimwood J."/>
            <person name="Chapman J.A."/>
            <person name="Shapiro H."/>
            <person name="Aerts A."/>
            <person name="Otillar R.P."/>
            <person name="Terry A.Y."/>
            <person name="Boore J.L."/>
            <person name="Simakov O."/>
            <person name="Marletaz F."/>
            <person name="Cho S.-J."/>
            <person name="Edsinger-Gonzales E."/>
            <person name="Havlak P."/>
            <person name="Kuo D.-H."/>
            <person name="Larsson T."/>
            <person name="Lv J."/>
            <person name="Arendt D."/>
            <person name="Savage R."/>
            <person name="Osoegawa K."/>
            <person name="de Jong P."/>
            <person name="Lindberg D.R."/>
            <person name="Seaver E.C."/>
            <person name="Weisblat D.A."/>
            <person name="Putnam N.H."/>
            <person name="Grigoriev I.V."/>
            <person name="Rokhsar D.S."/>
        </authorList>
    </citation>
    <scope>NUCLEOTIDE SEQUENCE</scope>
    <source>
        <strain evidence="5">I ESC-2004</strain>
    </source>
</reference>
<dbReference type="InterPro" id="IPR002048">
    <property type="entry name" value="EF_hand_dom"/>
</dbReference>
<evidence type="ECO:0000313" key="5">
    <source>
        <dbReference type="Proteomes" id="UP000014760"/>
    </source>
</evidence>
<dbReference type="EMBL" id="KB302615">
    <property type="protein sequence ID" value="ELU04083.1"/>
    <property type="molecule type" value="Genomic_DNA"/>
</dbReference>
<gene>
    <name evidence="3" type="ORF">CAPTEDRAFT_187537</name>
</gene>
<dbReference type="InterPro" id="IPR050230">
    <property type="entry name" value="CALM/Myosin/TropC-like"/>
</dbReference>
<evidence type="ECO:0000259" key="2">
    <source>
        <dbReference type="PROSITE" id="PS50222"/>
    </source>
</evidence>
<keyword evidence="5" id="KW-1185">Reference proteome</keyword>
<accession>R7UJW7</accession>
<feature type="domain" description="EF-hand" evidence="2">
    <location>
        <begin position="119"/>
        <end position="154"/>
    </location>
</feature>
<evidence type="ECO:0000313" key="4">
    <source>
        <dbReference type="EnsemblMetazoa" id="CapteP187537"/>
    </source>
</evidence>
<dbReference type="HOGENOM" id="CLU_1628604_0_0_1"/>
<dbReference type="Proteomes" id="UP000014760">
    <property type="component" value="Unassembled WGS sequence"/>
</dbReference>
<dbReference type="PANTHER" id="PTHR23048:SF0">
    <property type="entry name" value="CALMODULIN LIKE 3"/>
    <property type="match status" value="1"/>
</dbReference>
<dbReference type="EMBL" id="AMQN01001441">
    <property type="status" value="NOT_ANNOTATED_CDS"/>
    <property type="molecule type" value="Genomic_DNA"/>
</dbReference>
<dbReference type="InterPro" id="IPR011992">
    <property type="entry name" value="EF-hand-dom_pair"/>
</dbReference>
<dbReference type="FunFam" id="1.10.238.10:FF:000001">
    <property type="entry name" value="Calmodulin 1"/>
    <property type="match status" value="1"/>
</dbReference>
<dbReference type="SUPFAM" id="SSF47473">
    <property type="entry name" value="EF-hand"/>
    <property type="match status" value="1"/>
</dbReference>
<evidence type="ECO:0000256" key="1">
    <source>
        <dbReference type="ARBA" id="ARBA00022737"/>
    </source>
</evidence>